<organism evidence="2 3">
    <name type="scientific">Roseateles chitinivorans</name>
    <dbReference type="NCBI Taxonomy" id="2917965"/>
    <lineage>
        <taxon>Bacteria</taxon>
        <taxon>Pseudomonadati</taxon>
        <taxon>Pseudomonadota</taxon>
        <taxon>Betaproteobacteria</taxon>
        <taxon>Burkholderiales</taxon>
        <taxon>Sphaerotilaceae</taxon>
        <taxon>Roseateles</taxon>
    </lineage>
</organism>
<comment type="caution">
    <text evidence="2">The sequence shown here is derived from an EMBL/GenBank/DDBJ whole genome shotgun (WGS) entry which is preliminary data.</text>
</comment>
<gene>
    <name evidence="2" type="ORF">CS062_17375</name>
</gene>
<dbReference type="RefSeq" id="WP_099862860.1">
    <property type="nucleotide sequence ID" value="NZ_PEOG01000050.1"/>
</dbReference>
<evidence type="ECO:0000313" key="3">
    <source>
        <dbReference type="Proteomes" id="UP000231501"/>
    </source>
</evidence>
<dbReference type="EMBL" id="PEOG01000050">
    <property type="protein sequence ID" value="PIM51896.1"/>
    <property type="molecule type" value="Genomic_DNA"/>
</dbReference>
<name>A0A2G9C646_9BURK</name>
<keyword evidence="3" id="KW-1185">Reference proteome</keyword>
<accession>A0A2G9C646</accession>
<dbReference type="Gene3D" id="3.90.320.10">
    <property type="match status" value="1"/>
</dbReference>
<dbReference type="OrthoDB" id="5457189at2"/>
<evidence type="ECO:0000259" key="1">
    <source>
        <dbReference type="Pfam" id="PF12705"/>
    </source>
</evidence>
<protein>
    <recommendedName>
        <fullName evidence="1">PD-(D/E)XK endonuclease-like domain-containing protein</fullName>
    </recommendedName>
</protein>
<proteinExistence type="predicted"/>
<dbReference type="Proteomes" id="UP000231501">
    <property type="component" value="Unassembled WGS sequence"/>
</dbReference>
<feature type="domain" description="PD-(D/E)XK endonuclease-like" evidence="1">
    <location>
        <begin position="15"/>
        <end position="270"/>
    </location>
</feature>
<dbReference type="InterPro" id="IPR011604">
    <property type="entry name" value="PDDEXK-like_dom_sf"/>
</dbReference>
<evidence type="ECO:0000313" key="2">
    <source>
        <dbReference type="EMBL" id="PIM51896.1"/>
    </source>
</evidence>
<dbReference type="Pfam" id="PF12705">
    <property type="entry name" value="PDDEXK_1"/>
    <property type="match status" value="1"/>
</dbReference>
<dbReference type="AlphaFoldDB" id="A0A2G9C646"/>
<dbReference type="InterPro" id="IPR038726">
    <property type="entry name" value="PDDEXK_AddAB-type"/>
</dbReference>
<sequence>MSDAFTPRVLTARASSWSKLFDCAYSWEGEHILGLRKTAGLRAHLGTSIHASTAAFDAGRLPGAEPVDIMDAAEVFVSTLHQPDREVDFKQDDLSLRDAERIGLSLHAAYCTEISPRYAFISVEQKLTPLEIDCGGGQIVRLTGSMDRARVAQHPDGVVIPDVKTGTRVIVDGVAQTKGRSAQLGTYQLMYEHTEGVPTVGGQILALATKGRAEVAVSPIWDAKRVMVGDDDRPGLIQIAAGMFRTGLFPPNPSSHLCSPKYCARWDTCHFHE</sequence>
<reference evidence="2 3" key="1">
    <citation type="submission" date="2017-11" db="EMBL/GenBank/DDBJ databases">
        <title>Draft genome sequence of Mitsuaria sp. HWN-4.</title>
        <authorList>
            <person name="Gundlapally S.R."/>
        </authorList>
    </citation>
    <scope>NUCLEOTIDE SEQUENCE [LARGE SCALE GENOMIC DNA]</scope>
    <source>
        <strain evidence="2 3">HWN-4</strain>
    </source>
</reference>